<feature type="compositionally biased region" description="Polar residues" evidence="1">
    <location>
        <begin position="273"/>
        <end position="285"/>
    </location>
</feature>
<reference evidence="2" key="1">
    <citation type="submission" date="2023-11" db="EMBL/GenBank/DDBJ databases">
        <authorList>
            <person name="De Vega J J."/>
            <person name="De Vega J J."/>
        </authorList>
    </citation>
    <scope>NUCLEOTIDE SEQUENCE</scope>
</reference>
<protein>
    <submittedName>
        <fullName evidence="2">Uncharacterized protein</fullName>
    </submittedName>
</protein>
<sequence>MPTARCKSASPTKHTAFALSTAQPSRRRGAWRPPPVYLADGKTVYQDYVRPPPGHAGFALNTRRAEELDDWPPPLDADGEAPEDAPEMYMAYIGSDVAPLGLQTTHSHLPGAPHRAAATLGTGHAIHKGMYLRETARRASVLAQLARSPIEPHLAVNMRVLDFVQDLFLNQAPNNRALTKTIEQCLDCLGYKLPNQESLRRQFGNTLEYYTILRHWTDQAMDDILQSVREEMCKEEEHCERPSTPTPSPHRGAEESPRKRRGRELESSPPSSPTKRTQALSSSPTPVFMPPSSSPGPSPEQSSSPGPYSPIAESSGTAGPIYPFLTPQDRV</sequence>
<keyword evidence="3" id="KW-1185">Reference proteome</keyword>
<name>A0AAD2JXZ7_9AGAR</name>
<feature type="region of interest" description="Disordered" evidence="1">
    <location>
        <begin position="1"/>
        <end position="34"/>
    </location>
</feature>
<gene>
    <name evidence="2" type="ORF">MYCIT1_LOCUS11228</name>
</gene>
<feature type="compositionally biased region" description="Low complexity" evidence="1">
    <location>
        <begin position="299"/>
        <end position="310"/>
    </location>
</feature>
<feature type="compositionally biased region" description="Polar residues" evidence="1">
    <location>
        <begin position="9"/>
        <end position="24"/>
    </location>
</feature>
<organism evidence="2 3">
    <name type="scientific">Mycena citricolor</name>
    <dbReference type="NCBI Taxonomy" id="2018698"/>
    <lineage>
        <taxon>Eukaryota</taxon>
        <taxon>Fungi</taxon>
        <taxon>Dikarya</taxon>
        <taxon>Basidiomycota</taxon>
        <taxon>Agaricomycotina</taxon>
        <taxon>Agaricomycetes</taxon>
        <taxon>Agaricomycetidae</taxon>
        <taxon>Agaricales</taxon>
        <taxon>Marasmiineae</taxon>
        <taxon>Mycenaceae</taxon>
        <taxon>Mycena</taxon>
    </lineage>
</organism>
<dbReference type="Proteomes" id="UP001295794">
    <property type="component" value="Unassembled WGS sequence"/>
</dbReference>
<comment type="caution">
    <text evidence="2">The sequence shown here is derived from an EMBL/GenBank/DDBJ whole genome shotgun (WGS) entry which is preliminary data.</text>
</comment>
<evidence type="ECO:0000256" key="1">
    <source>
        <dbReference type="SAM" id="MobiDB-lite"/>
    </source>
</evidence>
<proteinExistence type="predicted"/>
<feature type="region of interest" description="Disordered" evidence="1">
    <location>
        <begin position="235"/>
        <end position="331"/>
    </location>
</feature>
<evidence type="ECO:0000313" key="2">
    <source>
        <dbReference type="EMBL" id="CAK5268150.1"/>
    </source>
</evidence>
<evidence type="ECO:0000313" key="3">
    <source>
        <dbReference type="Proteomes" id="UP001295794"/>
    </source>
</evidence>
<dbReference type="EMBL" id="CAVNYO010000138">
    <property type="protein sequence ID" value="CAK5268150.1"/>
    <property type="molecule type" value="Genomic_DNA"/>
</dbReference>
<feature type="compositionally biased region" description="Pro residues" evidence="1">
    <location>
        <begin position="287"/>
        <end position="298"/>
    </location>
</feature>
<dbReference type="AlphaFoldDB" id="A0AAD2JXZ7"/>
<accession>A0AAD2JXZ7</accession>